<gene>
    <name evidence="7" type="ORF">GQ41_2296</name>
</gene>
<dbReference type="PANTHER" id="PTHR42940">
    <property type="entry name" value="ALCOHOL DEHYDROGENASE 1-RELATED"/>
    <property type="match status" value="1"/>
</dbReference>
<dbReference type="PANTHER" id="PTHR42940:SF8">
    <property type="entry name" value="VACUOLAR PROTEIN SORTING-ASSOCIATED PROTEIN 11"/>
    <property type="match status" value="1"/>
</dbReference>
<dbReference type="Pfam" id="PF08240">
    <property type="entry name" value="ADH_N"/>
    <property type="match status" value="1"/>
</dbReference>
<dbReference type="InterPro" id="IPR011032">
    <property type="entry name" value="GroES-like_sf"/>
</dbReference>
<evidence type="ECO:0000256" key="2">
    <source>
        <dbReference type="ARBA" id="ARBA00008072"/>
    </source>
</evidence>
<evidence type="ECO:0000259" key="6">
    <source>
        <dbReference type="Pfam" id="PF08240"/>
    </source>
</evidence>
<keyword evidence="8" id="KW-1185">Reference proteome</keyword>
<evidence type="ECO:0000313" key="8">
    <source>
        <dbReference type="Proteomes" id="UP000315363"/>
    </source>
</evidence>
<comment type="similarity">
    <text evidence="2">Belongs to the zinc-containing alcohol dehydrogenase family.</text>
</comment>
<dbReference type="EMBL" id="VHIF01000001">
    <property type="protein sequence ID" value="TQO37674.1"/>
    <property type="molecule type" value="Genomic_DNA"/>
</dbReference>
<dbReference type="SUPFAM" id="SSF50129">
    <property type="entry name" value="GroES-like"/>
    <property type="match status" value="1"/>
</dbReference>
<reference evidence="7 8" key="1">
    <citation type="submission" date="2019-06" db="EMBL/GenBank/DDBJ databases">
        <title>A large-scale integrated study on North Sea by COGITO (Coastal Microbe Genomic &amp; Taxonomic Observatory).</title>
        <authorList>
            <person name="Teeling H."/>
        </authorList>
    </citation>
    <scope>NUCLEOTIDE SEQUENCE [LARGE SCALE GENOMIC DNA]</scope>
    <source>
        <strain evidence="7 8">MAR_2009_79</strain>
    </source>
</reference>
<comment type="cofactor">
    <cofactor evidence="1">
        <name>Zn(2+)</name>
        <dbReference type="ChEBI" id="CHEBI:29105"/>
    </cofactor>
</comment>
<protein>
    <submittedName>
        <fullName evidence="7">Propanol-preferring alcohol dehydrogenase</fullName>
    </submittedName>
</protein>
<evidence type="ECO:0000256" key="4">
    <source>
        <dbReference type="ARBA" id="ARBA00022833"/>
    </source>
</evidence>
<feature type="domain" description="Alcohol dehydrogenase-like N-terminal" evidence="6">
    <location>
        <begin position="31"/>
        <end position="141"/>
    </location>
</feature>
<dbReference type="CDD" id="cd08298">
    <property type="entry name" value="CAD2"/>
    <property type="match status" value="1"/>
</dbReference>
<sequence>MKAMILNGVSNLKENRNPLTMVNIPVPVPKDMEVLIKISVCGVCHTELDEIEGRITPIVFPVVPGHQVVGIVTELGTGTSKFKIGDRVGVAWIYSACGLCKFCLDGIENLCDHFLATGKDVNGEYAEYMAVPEKYAHKIPEFFSDAEAAPLLCAGAIGYRSLRLAQLKDGDNVGLTGFGASAHLVLKILKYSYPKTKIFVFARKEEERTFAKELGAEWAGDTSNACPEKLDVIIDTTPAWKPVVEALANLNKGGRLVINAIRKEGTDKGYLQNLNYQDHLWMEKEIKSVANLTAKDVEDFLILAAHASIRPEVQIFSLEEANKALLELKERHVKGAKVLKIN</sequence>
<organism evidence="7 8">
    <name type="scientific">Arenibacter algicola</name>
    <dbReference type="NCBI Taxonomy" id="616991"/>
    <lineage>
        <taxon>Bacteria</taxon>
        <taxon>Pseudomonadati</taxon>
        <taxon>Bacteroidota</taxon>
        <taxon>Flavobacteriia</taxon>
        <taxon>Flavobacteriales</taxon>
        <taxon>Flavobacteriaceae</taxon>
        <taxon>Arenibacter</taxon>
    </lineage>
</organism>
<name>A0ABY3AC13_9FLAO</name>
<dbReference type="Proteomes" id="UP000315363">
    <property type="component" value="Unassembled WGS sequence"/>
</dbReference>
<accession>A0ABY3AC13</accession>
<dbReference type="RefSeq" id="WP_142189538.1">
    <property type="nucleotide sequence ID" value="NZ_VHIF01000001.1"/>
</dbReference>
<keyword evidence="3" id="KW-0479">Metal-binding</keyword>
<dbReference type="SUPFAM" id="SSF51735">
    <property type="entry name" value="NAD(P)-binding Rossmann-fold domains"/>
    <property type="match status" value="1"/>
</dbReference>
<dbReference type="Gene3D" id="3.90.180.10">
    <property type="entry name" value="Medium-chain alcohol dehydrogenases, catalytic domain"/>
    <property type="match status" value="1"/>
</dbReference>
<dbReference type="Gene3D" id="3.40.50.720">
    <property type="entry name" value="NAD(P)-binding Rossmann-like Domain"/>
    <property type="match status" value="1"/>
</dbReference>
<evidence type="ECO:0000313" key="7">
    <source>
        <dbReference type="EMBL" id="TQO37674.1"/>
    </source>
</evidence>
<dbReference type="InterPro" id="IPR013154">
    <property type="entry name" value="ADH-like_N"/>
</dbReference>
<evidence type="ECO:0000256" key="5">
    <source>
        <dbReference type="ARBA" id="ARBA00023002"/>
    </source>
</evidence>
<dbReference type="InterPro" id="IPR036291">
    <property type="entry name" value="NAD(P)-bd_dom_sf"/>
</dbReference>
<comment type="caution">
    <text evidence="7">The sequence shown here is derived from an EMBL/GenBank/DDBJ whole genome shotgun (WGS) entry which is preliminary data.</text>
</comment>
<proteinExistence type="inferred from homology"/>
<dbReference type="InterPro" id="IPR014187">
    <property type="entry name" value="ADH_Zn_typ-2"/>
</dbReference>
<evidence type="ECO:0000256" key="3">
    <source>
        <dbReference type="ARBA" id="ARBA00022723"/>
    </source>
</evidence>
<keyword evidence="4" id="KW-0862">Zinc</keyword>
<keyword evidence="5" id="KW-0560">Oxidoreductase</keyword>
<evidence type="ECO:0000256" key="1">
    <source>
        <dbReference type="ARBA" id="ARBA00001947"/>
    </source>
</evidence>